<comment type="similarity">
    <text evidence="3 9 10">Belongs to the ATPase epsilon chain family.</text>
</comment>
<keyword evidence="4 9" id="KW-0813">Transport</keyword>
<evidence type="ECO:0000256" key="5">
    <source>
        <dbReference type="ARBA" id="ARBA00023065"/>
    </source>
</evidence>
<dbReference type="GO" id="GO:0046933">
    <property type="term" value="F:proton-transporting ATP synthase activity, rotational mechanism"/>
    <property type="evidence" value="ECO:0007669"/>
    <property type="project" value="UniProtKB-UniRule"/>
</dbReference>
<keyword evidence="6 9" id="KW-0472">Membrane</keyword>
<comment type="subunit">
    <text evidence="9 10">F-type ATPases have 2 components, CF(1) - the catalytic core - and CF(0) - the membrane proton channel. CF(1) has five subunits: alpha(3), beta(3), gamma(1), delta(1), epsilon(1). CF(0) has three main subunits: a, b and c.</text>
</comment>
<comment type="caution">
    <text evidence="12">The sequence shown here is derived from an EMBL/GenBank/DDBJ whole genome shotgun (WGS) entry which is preliminary data.</text>
</comment>
<dbReference type="OrthoDB" id="9791445at2"/>
<reference evidence="12 13" key="1">
    <citation type="submission" date="2018-02" db="EMBL/GenBank/DDBJ databases">
        <title>novel marine gammaproteobacteria from coastal saline agro ecosystem.</title>
        <authorList>
            <person name="Krishnan R."/>
            <person name="Ramesh Kumar N."/>
        </authorList>
    </citation>
    <scope>NUCLEOTIDE SEQUENCE [LARGE SCALE GENOMIC DNA]</scope>
    <source>
        <strain evidence="12 13">228</strain>
    </source>
</reference>
<dbReference type="InterPro" id="IPR001469">
    <property type="entry name" value="ATP_synth_F1_dsu/esu"/>
</dbReference>
<dbReference type="GO" id="GO:0005886">
    <property type="term" value="C:plasma membrane"/>
    <property type="evidence" value="ECO:0007669"/>
    <property type="project" value="UniProtKB-SubCell"/>
</dbReference>
<evidence type="ECO:0000313" key="13">
    <source>
        <dbReference type="Proteomes" id="UP000238196"/>
    </source>
</evidence>
<accession>A0A2S5KT16</accession>
<dbReference type="PANTHER" id="PTHR13822:SF10">
    <property type="entry name" value="ATP SYNTHASE EPSILON CHAIN, CHLOROPLASTIC"/>
    <property type="match status" value="1"/>
</dbReference>
<keyword evidence="9" id="KW-1003">Cell membrane</keyword>
<evidence type="ECO:0000256" key="9">
    <source>
        <dbReference type="HAMAP-Rule" id="MF_00530"/>
    </source>
</evidence>
<keyword evidence="8 9" id="KW-0066">ATP synthesis</keyword>
<evidence type="ECO:0000313" key="12">
    <source>
        <dbReference type="EMBL" id="PPC77880.1"/>
    </source>
</evidence>
<dbReference type="NCBIfam" id="TIGR01216">
    <property type="entry name" value="ATP_synt_epsi"/>
    <property type="match status" value="1"/>
</dbReference>
<feature type="domain" description="ATP synthase F1 complex delta/epsilon subunit N-terminal" evidence="11">
    <location>
        <begin position="7"/>
        <end position="84"/>
    </location>
</feature>
<gene>
    <name evidence="9 12" type="primary">atpC</name>
    <name evidence="12" type="ORF">C4K68_08200</name>
</gene>
<dbReference type="CDD" id="cd12152">
    <property type="entry name" value="F1-ATPase_delta"/>
    <property type="match status" value="1"/>
</dbReference>
<dbReference type="Gene3D" id="2.60.15.10">
    <property type="entry name" value="F0F1 ATP synthase delta/epsilon subunit, N-terminal"/>
    <property type="match status" value="1"/>
</dbReference>
<evidence type="ECO:0000256" key="10">
    <source>
        <dbReference type="RuleBase" id="RU003656"/>
    </source>
</evidence>
<evidence type="ECO:0000256" key="2">
    <source>
        <dbReference type="ARBA" id="ARBA00004184"/>
    </source>
</evidence>
<evidence type="ECO:0000256" key="1">
    <source>
        <dbReference type="ARBA" id="ARBA00003543"/>
    </source>
</evidence>
<dbReference type="Pfam" id="PF02823">
    <property type="entry name" value="ATP-synt_DE_N"/>
    <property type="match status" value="1"/>
</dbReference>
<comment type="function">
    <text evidence="1 9">Produces ATP from ADP in the presence of a proton gradient across the membrane.</text>
</comment>
<evidence type="ECO:0000256" key="4">
    <source>
        <dbReference type="ARBA" id="ARBA00022448"/>
    </source>
</evidence>
<dbReference type="HAMAP" id="MF_00530">
    <property type="entry name" value="ATP_synth_epsil_bac"/>
    <property type="match status" value="1"/>
</dbReference>
<dbReference type="GO" id="GO:0045259">
    <property type="term" value="C:proton-transporting ATP synthase complex"/>
    <property type="evidence" value="ECO:0007669"/>
    <property type="project" value="UniProtKB-KW"/>
</dbReference>
<keyword evidence="9" id="KW-0375">Hydrogen ion transport</keyword>
<dbReference type="GO" id="GO:0012505">
    <property type="term" value="C:endomembrane system"/>
    <property type="evidence" value="ECO:0007669"/>
    <property type="project" value="UniProtKB-SubCell"/>
</dbReference>
<keyword evidence="7 9" id="KW-0139">CF(1)</keyword>
<dbReference type="SUPFAM" id="SSF51344">
    <property type="entry name" value="Epsilon subunit of F1F0-ATP synthase N-terminal domain"/>
    <property type="match status" value="1"/>
</dbReference>
<dbReference type="Proteomes" id="UP000238196">
    <property type="component" value="Unassembled WGS sequence"/>
</dbReference>
<keyword evidence="5 9" id="KW-0406">Ion transport</keyword>
<sequence>MDKHLLLDLVTPEGSLFSGQARHVILTTLWGDVGIYPGHAPLLAELGPGPLRVYDMQGEEQIYFVPAGFLEVQPGRTIVLADTALRAQDLDKVAAEKAKRDAEAEFAAHHDRESADHVARAAAMLRTLHELSLSRKGNIKR</sequence>
<proteinExistence type="inferred from homology"/>
<dbReference type="InterPro" id="IPR020546">
    <property type="entry name" value="ATP_synth_F1_dsu/esu_N"/>
</dbReference>
<evidence type="ECO:0000256" key="8">
    <source>
        <dbReference type="ARBA" id="ARBA00023310"/>
    </source>
</evidence>
<protein>
    <recommendedName>
        <fullName evidence="9">ATP synthase epsilon chain</fullName>
    </recommendedName>
    <alternativeName>
        <fullName evidence="9">ATP synthase F1 sector epsilon subunit</fullName>
    </alternativeName>
    <alternativeName>
        <fullName evidence="9">F-ATPase epsilon subunit</fullName>
    </alternativeName>
</protein>
<dbReference type="EMBL" id="PRLP01000024">
    <property type="protein sequence ID" value="PPC77880.1"/>
    <property type="molecule type" value="Genomic_DNA"/>
</dbReference>
<dbReference type="AlphaFoldDB" id="A0A2S5KT16"/>
<evidence type="ECO:0000259" key="11">
    <source>
        <dbReference type="Pfam" id="PF02823"/>
    </source>
</evidence>
<dbReference type="PANTHER" id="PTHR13822">
    <property type="entry name" value="ATP SYNTHASE DELTA/EPSILON CHAIN"/>
    <property type="match status" value="1"/>
</dbReference>
<evidence type="ECO:0000256" key="6">
    <source>
        <dbReference type="ARBA" id="ARBA00023136"/>
    </source>
</evidence>
<organism evidence="12 13">
    <name type="scientific">Proteobacteria bacterium 228</name>
    <dbReference type="NCBI Taxonomy" id="2083153"/>
    <lineage>
        <taxon>Bacteria</taxon>
        <taxon>Pseudomonadati</taxon>
        <taxon>Pseudomonadota</taxon>
    </lineage>
</organism>
<comment type="subcellular location">
    <subcellularLocation>
        <location evidence="9">Cell membrane</location>
        <topology evidence="9">Peripheral membrane protein</topology>
    </subcellularLocation>
    <subcellularLocation>
        <location evidence="2">Endomembrane system</location>
        <topology evidence="2">Peripheral membrane protein</topology>
    </subcellularLocation>
</comment>
<dbReference type="GO" id="GO:0005524">
    <property type="term" value="F:ATP binding"/>
    <property type="evidence" value="ECO:0007669"/>
    <property type="project" value="UniProtKB-UniRule"/>
</dbReference>
<name>A0A2S5KT16_9PROT</name>
<evidence type="ECO:0000256" key="7">
    <source>
        <dbReference type="ARBA" id="ARBA00023196"/>
    </source>
</evidence>
<evidence type="ECO:0000256" key="3">
    <source>
        <dbReference type="ARBA" id="ARBA00005712"/>
    </source>
</evidence>
<dbReference type="InterPro" id="IPR036771">
    <property type="entry name" value="ATPsynth_dsu/esu_N"/>
</dbReference>